<keyword evidence="4" id="KW-0798">TonB box</keyword>
<reference evidence="8 9" key="1">
    <citation type="submission" date="2020-03" db="EMBL/GenBank/DDBJ databases">
        <title>Genomic Encyclopedia of Type Strains, Phase IV (KMG-IV): sequencing the most valuable type-strain genomes for metagenomic binning, comparative biology and taxonomic classification.</title>
        <authorList>
            <person name="Goeker M."/>
        </authorList>
    </citation>
    <scope>NUCLEOTIDE SEQUENCE [LARGE SCALE GENOMIC DNA]</scope>
    <source>
        <strain evidence="8 9">DSM 19867</strain>
    </source>
</reference>
<comment type="similarity">
    <text evidence="4">Belongs to the TonB-dependent receptor family.</text>
</comment>
<dbReference type="PANTHER" id="PTHR40980">
    <property type="entry name" value="PLUG DOMAIN-CONTAINING PROTEIN"/>
    <property type="match status" value="1"/>
</dbReference>
<keyword evidence="9" id="KW-1185">Reference proteome</keyword>
<evidence type="ECO:0000256" key="5">
    <source>
        <dbReference type="SAM" id="SignalP"/>
    </source>
</evidence>
<protein>
    <submittedName>
        <fullName evidence="8">TonB-dependent receptor</fullName>
    </submittedName>
</protein>
<evidence type="ECO:0000256" key="4">
    <source>
        <dbReference type="RuleBase" id="RU003357"/>
    </source>
</evidence>
<dbReference type="InterPro" id="IPR037066">
    <property type="entry name" value="Plug_dom_sf"/>
</dbReference>
<evidence type="ECO:0000256" key="3">
    <source>
        <dbReference type="ARBA" id="ARBA00023237"/>
    </source>
</evidence>
<evidence type="ECO:0000259" key="7">
    <source>
        <dbReference type="Pfam" id="PF07715"/>
    </source>
</evidence>
<dbReference type="SUPFAM" id="SSF56935">
    <property type="entry name" value="Porins"/>
    <property type="match status" value="1"/>
</dbReference>
<dbReference type="Gene3D" id="2.170.130.10">
    <property type="entry name" value="TonB-dependent receptor, plug domain"/>
    <property type="match status" value="1"/>
</dbReference>
<evidence type="ECO:0000256" key="2">
    <source>
        <dbReference type="ARBA" id="ARBA00023136"/>
    </source>
</evidence>
<dbReference type="Gene3D" id="2.40.170.20">
    <property type="entry name" value="TonB-dependent receptor, beta-barrel domain"/>
    <property type="match status" value="1"/>
</dbReference>
<dbReference type="InterPro" id="IPR036942">
    <property type="entry name" value="Beta-barrel_TonB_sf"/>
</dbReference>
<keyword evidence="8" id="KW-0675">Receptor</keyword>
<keyword evidence="3" id="KW-0998">Cell outer membrane</keyword>
<dbReference type="InterPro" id="IPR000531">
    <property type="entry name" value="Beta-barrel_TonB"/>
</dbReference>
<feature type="domain" description="TonB-dependent receptor plug" evidence="7">
    <location>
        <begin position="53"/>
        <end position="160"/>
    </location>
</feature>
<dbReference type="InterPro" id="IPR010104">
    <property type="entry name" value="TonB_rcpt_bac"/>
</dbReference>
<comment type="subcellular location">
    <subcellularLocation>
        <location evidence="1 4">Cell outer membrane</location>
    </subcellularLocation>
</comment>
<dbReference type="InterPro" id="IPR012910">
    <property type="entry name" value="Plug_dom"/>
</dbReference>
<accession>A0A846N339</accession>
<evidence type="ECO:0000256" key="1">
    <source>
        <dbReference type="ARBA" id="ARBA00004442"/>
    </source>
</evidence>
<gene>
    <name evidence="8" type="ORF">FHS83_002845</name>
</gene>
<dbReference type="RefSeq" id="WP_167083607.1">
    <property type="nucleotide sequence ID" value="NZ_BAAADC010000001.1"/>
</dbReference>
<dbReference type="AlphaFoldDB" id="A0A846N339"/>
<dbReference type="Pfam" id="PF00593">
    <property type="entry name" value="TonB_dep_Rec_b-barrel"/>
    <property type="match status" value="1"/>
</dbReference>
<keyword evidence="2 4" id="KW-0472">Membrane</keyword>
<evidence type="ECO:0000259" key="6">
    <source>
        <dbReference type="Pfam" id="PF00593"/>
    </source>
</evidence>
<name>A0A846N339_9PROT</name>
<evidence type="ECO:0000313" key="8">
    <source>
        <dbReference type="EMBL" id="NIK89527.1"/>
    </source>
</evidence>
<feature type="chain" id="PRO_5032938496" evidence="5">
    <location>
        <begin position="23"/>
        <end position="1112"/>
    </location>
</feature>
<dbReference type="GO" id="GO:0009279">
    <property type="term" value="C:cell outer membrane"/>
    <property type="evidence" value="ECO:0007669"/>
    <property type="project" value="UniProtKB-SubCell"/>
</dbReference>
<dbReference type="NCBIfam" id="TIGR01782">
    <property type="entry name" value="TonB-Xanth-Caul"/>
    <property type="match status" value="1"/>
</dbReference>
<proteinExistence type="inferred from homology"/>
<feature type="domain" description="TonB-dependent receptor-like beta-barrel" evidence="6">
    <location>
        <begin position="521"/>
        <end position="1079"/>
    </location>
</feature>
<sequence length="1112" mass="120739">MKRVLMGTAAVAGLTALMPAQAQEGAIETVVVTGYQRSLVSAADAKRNDIGFTDAIFAEDIGKFPDSNIAEAINRIPGVVLNRDPATGEGLQISVRGLGSQYTKIVLNNAPIAVATASGIDQTNSNRETDMNMFPGELFSNISVAKSSRADQLEGGAAGTVNMRSRRPFDRPGPYLSYNLTGNGNSITNGLGGTAALIGSNTWKTGTIFGDVGVLVGVVGNRIAQFTSGWDDGNGGWATPTIKTASSTGVGQCATATGCDNDNTFSIGGNYITVPATIPRNVTFTGASGHAYGYSSTCPTNTPAMTYSPCAVNAYTLADINPKLGADAASITNKLANALFPRLLRNMYQRNNRWKYNGVASFEVRPSDSLHFYADLVAGKFWENIDRTELTQPMRSNGSWTQGVIPADVVMDQNSVVQSFTAYNAQWAIDTRHYANTADFFAINPGMSWQASDMLFIELSANASRSHWIQTVSEMAVVSCPSMGTYPGCTPVDSTGAPVTNGVVTKNWFDGKQYLWSSNIDPNNPRNYQWASSSLGTGGGVSVNDNKRYSQTYGVHLDLTYGGDYFRVKGGAAYDVISRNMIQGDANGPWSKAVCQGFQNTTSSACDGRPGSYVAQQNLYNFLTMGPTNFLTFDYANFESFTNMKAYNAPVAGLRNRCAYQKATPENGNPVQSSTGSSGCYEERILGSYIEAEGKFNFDLLWDNQELRYNVGLRYVTTRQTIDSPFQMTNLPQTTAYWGNAFYDYTFVPQTRTYDTFLPSASLVYKPLDDLLIRASASRTMTRASLPLMTSNLTVASLGYQNIPTNDGYYFTFNPGNPDLKPYYSTNIDVGVEYYTGKEGYISVSAFRKFLHGVPINRVLDGKTLADVASYGITYDYLNWNQIQNLNSYGGATNTGCTDAASCAATPVRFTINYNQPGVQTYTGLEFGYTQPFDFVLEDYGLKGFGISNNLTMIDFKQSASNFVIASDGSAPIHAAAVPHWSYNGTLYWQGDGFSARLSYNYRTGYYSSGVSGANSVCLPALSAVAGQNTYQRAGCSAGAYMRNAPYSQFDFSTSAKISKIIDATIPSDPEMSIGVTNLFRSKYNTYFQYPVAQDRYYLSNQTFSLSLRGTF</sequence>
<dbReference type="Pfam" id="PF07715">
    <property type="entry name" value="Plug"/>
    <property type="match status" value="1"/>
</dbReference>
<keyword evidence="5" id="KW-0732">Signal</keyword>
<dbReference type="PANTHER" id="PTHR40980:SF3">
    <property type="entry name" value="TONB-DEPENDENT RECEPTOR-LIKE BETA-BARREL DOMAIN-CONTAINING PROTEIN"/>
    <property type="match status" value="1"/>
</dbReference>
<organism evidence="8 9">
    <name type="scientific">Rhizomicrobium palustre</name>
    <dbReference type="NCBI Taxonomy" id="189966"/>
    <lineage>
        <taxon>Bacteria</taxon>
        <taxon>Pseudomonadati</taxon>
        <taxon>Pseudomonadota</taxon>
        <taxon>Alphaproteobacteria</taxon>
        <taxon>Micropepsales</taxon>
        <taxon>Micropepsaceae</taxon>
        <taxon>Rhizomicrobium</taxon>
    </lineage>
</organism>
<dbReference type="Proteomes" id="UP000570514">
    <property type="component" value="Unassembled WGS sequence"/>
</dbReference>
<comment type="caution">
    <text evidence="8">The sequence shown here is derived from an EMBL/GenBank/DDBJ whole genome shotgun (WGS) entry which is preliminary data.</text>
</comment>
<feature type="signal peptide" evidence="5">
    <location>
        <begin position="1"/>
        <end position="22"/>
    </location>
</feature>
<evidence type="ECO:0000313" key="9">
    <source>
        <dbReference type="Proteomes" id="UP000570514"/>
    </source>
</evidence>
<dbReference type="EMBL" id="JAASRM010000001">
    <property type="protein sequence ID" value="NIK89527.1"/>
    <property type="molecule type" value="Genomic_DNA"/>
</dbReference>